<sequence length="404" mass="46906">MSTLTEFTYFPQLPAELRIEIWKLVPEPDRLIGWVPCSNCEDICKQRPNCREEEEAKPLARQQCMEENHPDWLVKYVAHPRKNAIFAPLHACRESREVWMTKYFQPPRNVTVNVSGTEIPVKFNVPFLNYEHDVFTMFGAWSSTSIFDVGGPMEAPVEPFIGLDRSRIQHGGYCEIMDQFFPASTLFEVNELPALKRLSLITMGPQPQADKQQEPGVLMQMTPCTAERYDCQIVDLVSPEVGENSAFMNESRPRAHRHTKQKKFDLFYDEWKAWLWHVAEADAHLRIKSNAASWWKVVKFSVAEHAAHHPRTAEDCPLYPDRCTGPAGHGRCVIDHWESKYELSCKYLVEDKWANVLQNDIGVKLGGWQHPINREEKNKEAARIRDYVDDNYQGIWQWVDDDEE</sequence>
<gene>
    <name evidence="2" type="ORF">TGAMA5MH_08690</name>
</gene>
<proteinExistence type="predicted"/>
<dbReference type="Proteomes" id="UP000236546">
    <property type="component" value="Unassembled WGS sequence"/>
</dbReference>
<evidence type="ECO:0000313" key="2">
    <source>
        <dbReference type="EMBL" id="PNP39272.1"/>
    </source>
</evidence>
<dbReference type="EMBL" id="MTYH01000083">
    <property type="protein sequence ID" value="PNP39272.1"/>
    <property type="molecule type" value="Genomic_DNA"/>
</dbReference>
<evidence type="ECO:0000313" key="3">
    <source>
        <dbReference type="Proteomes" id="UP000236546"/>
    </source>
</evidence>
<dbReference type="PANTHER" id="PTHR35910">
    <property type="entry name" value="2EXR DOMAIN-CONTAINING PROTEIN"/>
    <property type="match status" value="1"/>
</dbReference>
<dbReference type="AlphaFoldDB" id="A0A2K0T173"/>
<reference evidence="2 3" key="1">
    <citation type="submission" date="2017-02" db="EMBL/GenBank/DDBJ databases">
        <title>Genomes of Trichoderma spp. with biocontrol activity.</title>
        <authorList>
            <person name="Gardiner D."/>
            <person name="Kazan K."/>
            <person name="Vos C."/>
            <person name="Harvey P."/>
        </authorList>
    </citation>
    <scope>NUCLEOTIDE SEQUENCE [LARGE SCALE GENOMIC DNA]</scope>
    <source>
        <strain evidence="2 3">A5MH</strain>
    </source>
</reference>
<dbReference type="PANTHER" id="PTHR35910:SF1">
    <property type="entry name" value="2EXR DOMAIN-CONTAINING PROTEIN"/>
    <property type="match status" value="1"/>
</dbReference>
<dbReference type="OrthoDB" id="3540486at2759"/>
<organism evidence="2 3">
    <name type="scientific">Trichoderma gamsii</name>
    <dbReference type="NCBI Taxonomy" id="398673"/>
    <lineage>
        <taxon>Eukaryota</taxon>
        <taxon>Fungi</taxon>
        <taxon>Dikarya</taxon>
        <taxon>Ascomycota</taxon>
        <taxon>Pezizomycotina</taxon>
        <taxon>Sordariomycetes</taxon>
        <taxon>Hypocreomycetidae</taxon>
        <taxon>Hypocreales</taxon>
        <taxon>Hypocreaceae</taxon>
        <taxon>Trichoderma</taxon>
    </lineage>
</organism>
<accession>A0A2K0T173</accession>
<evidence type="ECO:0000259" key="1">
    <source>
        <dbReference type="Pfam" id="PF20150"/>
    </source>
</evidence>
<dbReference type="Pfam" id="PF20150">
    <property type="entry name" value="2EXR"/>
    <property type="match status" value="1"/>
</dbReference>
<feature type="domain" description="2EXR" evidence="1">
    <location>
        <begin position="7"/>
        <end position="133"/>
    </location>
</feature>
<dbReference type="InterPro" id="IPR045518">
    <property type="entry name" value="2EXR"/>
</dbReference>
<comment type="caution">
    <text evidence="2">The sequence shown here is derived from an EMBL/GenBank/DDBJ whole genome shotgun (WGS) entry which is preliminary data.</text>
</comment>
<protein>
    <recommendedName>
        <fullName evidence="1">2EXR domain-containing protein</fullName>
    </recommendedName>
</protein>
<name>A0A2K0T173_9HYPO</name>